<dbReference type="PIRSF" id="PIRSF028538">
    <property type="entry name" value="DUF1820"/>
    <property type="match status" value="1"/>
</dbReference>
<proteinExistence type="predicted"/>
<gene>
    <name evidence="2" type="ORF">GCM10007876_41870</name>
</gene>
<sequence>MDNEVTMQNNPVYKVIFVNQDQVFEIFAAKIYQSDLWGFIEVEEFLFGERSQVLVDPSEERLKGEFAGVKRSYIPMQSIVRIDEVEKEGSVKVSEAKGGSVSHFPVPGAPSGSPKS</sequence>
<accession>A0AA37SFN3</accession>
<dbReference type="AlphaFoldDB" id="A0AA37SFN3"/>
<protein>
    <recommendedName>
        <fullName evidence="4">DUF1820 family protein</fullName>
    </recommendedName>
</protein>
<dbReference type="Pfam" id="PF08850">
    <property type="entry name" value="DUF1820"/>
    <property type="match status" value="1"/>
</dbReference>
<name>A0AA37SFN3_9GAMM</name>
<dbReference type="InterPro" id="IPR014949">
    <property type="entry name" value="DUF1820"/>
</dbReference>
<reference evidence="2" key="2">
    <citation type="submission" date="2023-01" db="EMBL/GenBank/DDBJ databases">
        <title>Draft genome sequence of Litoribrevibacter albus strain NBRC 110071.</title>
        <authorList>
            <person name="Sun Q."/>
            <person name="Mori K."/>
        </authorList>
    </citation>
    <scope>NUCLEOTIDE SEQUENCE</scope>
    <source>
        <strain evidence="2">NBRC 110071</strain>
    </source>
</reference>
<dbReference type="EMBL" id="BSNM01000027">
    <property type="protein sequence ID" value="GLQ33707.1"/>
    <property type="molecule type" value="Genomic_DNA"/>
</dbReference>
<organism evidence="2 3">
    <name type="scientific">Litoribrevibacter albus</name>
    <dbReference type="NCBI Taxonomy" id="1473156"/>
    <lineage>
        <taxon>Bacteria</taxon>
        <taxon>Pseudomonadati</taxon>
        <taxon>Pseudomonadota</taxon>
        <taxon>Gammaproteobacteria</taxon>
        <taxon>Oceanospirillales</taxon>
        <taxon>Oceanospirillaceae</taxon>
        <taxon>Litoribrevibacter</taxon>
    </lineage>
</organism>
<evidence type="ECO:0008006" key="4">
    <source>
        <dbReference type="Google" id="ProtNLM"/>
    </source>
</evidence>
<dbReference type="Proteomes" id="UP001161389">
    <property type="component" value="Unassembled WGS sequence"/>
</dbReference>
<evidence type="ECO:0000256" key="1">
    <source>
        <dbReference type="SAM" id="MobiDB-lite"/>
    </source>
</evidence>
<feature type="region of interest" description="Disordered" evidence="1">
    <location>
        <begin position="94"/>
        <end position="116"/>
    </location>
</feature>
<keyword evidence="3" id="KW-1185">Reference proteome</keyword>
<evidence type="ECO:0000313" key="3">
    <source>
        <dbReference type="Proteomes" id="UP001161389"/>
    </source>
</evidence>
<comment type="caution">
    <text evidence="2">The sequence shown here is derived from an EMBL/GenBank/DDBJ whole genome shotgun (WGS) entry which is preliminary data.</text>
</comment>
<reference evidence="2" key="1">
    <citation type="journal article" date="2014" name="Int. J. Syst. Evol. Microbiol.">
        <title>Complete genome sequence of Corynebacterium casei LMG S-19264T (=DSM 44701T), isolated from a smear-ripened cheese.</title>
        <authorList>
            <consortium name="US DOE Joint Genome Institute (JGI-PGF)"/>
            <person name="Walter F."/>
            <person name="Albersmeier A."/>
            <person name="Kalinowski J."/>
            <person name="Ruckert C."/>
        </authorList>
    </citation>
    <scope>NUCLEOTIDE SEQUENCE</scope>
    <source>
        <strain evidence="2">NBRC 110071</strain>
    </source>
</reference>
<evidence type="ECO:0000313" key="2">
    <source>
        <dbReference type="EMBL" id="GLQ33707.1"/>
    </source>
</evidence>